<evidence type="ECO:0000313" key="4">
    <source>
        <dbReference type="EMBL" id="SOC21579.1"/>
    </source>
</evidence>
<organism evidence="4 5">
    <name type="scientific">Ureibacillus xyleni</name>
    <dbReference type="NCBI Taxonomy" id="614648"/>
    <lineage>
        <taxon>Bacteria</taxon>
        <taxon>Bacillati</taxon>
        <taxon>Bacillota</taxon>
        <taxon>Bacilli</taxon>
        <taxon>Bacillales</taxon>
        <taxon>Caryophanaceae</taxon>
        <taxon>Ureibacillus</taxon>
    </lineage>
</organism>
<dbReference type="InterPro" id="IPR002505">
    <property type="entry name" value="PTA_PTB"/>
</dbReference>
<dbReference type="GO" id="GO:0005829">
    <property type="term" value="C:cytosol"/>
    <property type="evidence" value="ECO:0007669"/>
    <property type="project" value="TreeGrafter"/>
</dbReference>
<evidence type="ECO:0000313" key="5">
    <source>
        <dbReference type="Proteomes" id="UP000219636"/>
    </source>
</evidence>
<keyword evidence="5" id="KW-1185">Reference proteome</keyword>
<dbReference type="PANTHER" id="PTHR36846">
    <property type="entry name" value="PROTEIN VIAA"/>
    <property type="match status" value="1"/>
</dbReference>
<dbReference type="OrthoDB" id="92417at2"/>
<gene>
    <name evidence="4" type="ORF">SAMN05880501_11322</name>
</gene>
<sequence length="500" mass="56507">MELKQKDLVHTQELATVNADKFDVRRFNELYKMASGLRNVCHANAKTPHFTNLVGDVWSGFYKSAPQLKEVQEELAVNHALMEKLLADEDYQRQHEMTKLDDLLSTVTSINMSKELLNWVNNNQELQEQSKQFNNIKQREKRATQDIEKAAQQLANPALNEELKKEMEGLLKRAGKRLENAQQAEKQLQQEIVQAVKALSNDELQQMIQGACQQTTDTRENINQFVGDLAGSGNADYSRLPIREQFLLAELFQSNPKMREIAELAGRFKQIAKDKHKSLHKQSIARKGVTIGNEVERLLPSELANYLLPQAKFDFMKRFGEGQSLMFDKRGKSKLGRGPIICCIDESGSMRKLDTQSKAFLIALMGIARNQRRDFAVIPFSSTVGNIEVFPKGRVSVPQLVDVCSQFMGGGTVFEEPLYAAIQLIEKDRFKQADILFITDGESRVSETMLQEYQRIKEKKGFECTAVVIGNSVRKQVVAAFADKVVSATDLFAAADVFSF</sequence>
<dbReference type="Gene3D" id="3.40.50.410">
    <property type="entry name" value="von Willebrand factor, type A domain"/>
    <property type="match status" value="1"/>
</dbReference>
<dbReference type="GO" id="GO:0016746">
    <property type="term" value="F:acyltransferase activity"/>
    <property type="evidence" value="ECO:0007669"/>
    <property type="project" value="InterPro"/>
</dbReference>
<evidence type="ECO:0000256" key="1">
    <source>
        <dbReference type="SAM" id="Coils"/>
    </source>
</evidence>
<evidence type="ECO:0000259" key="2">
    <source>
        <dbReference type="Pfam" id="PF01515"/>
    </source>
</evidence>
<dbReference type="InterPro" id="IPR036465">
    <property type="entry name" value="vWFA_dom_sf"/>
</dbReference>
<dbReference type="SUPFAM" id="SSF53300">
    <property type="entry name" value="vWA-like"/>
    <property type="match status" value="1"/>
</dbReference>
<dbReference type="Pfam" id="PF13519">
    <property type="entry name" value="VWA_2"/>
    <property type="match status" value="1"/>
</dbReference>
<dbReference type="EMBL" id="OBMQ01000013">
    <property type="protein sequence ID" value="SOC21579.1"/>
    <property type="molecule type" value="Genomic_DNA"/>
</dbReference>
<protein>
    <submittedName>
        <fullName evidence="4">Uncharacterized protein with von Willebrand factor type A (VWA) domain</fullName>
    </submittedName>
</protein>
<name>A0A285THF0_9BACL</name>
<dbReference type="PANTHER" id="PTHR36846:SF1">
    <property type="entry name" value="PROTEIN VIAA"/>
    <property type="match status" value="1"/>
</dbReference>
<accession>A0A285THF0</accession>
<dbReference type="RefSeq" id="WP_097074642.1">
    <property type="nucleotide sequence ID" value="NZ_OBMQ01000013.1"/>
</dbReference>
<dbReference type="Proteomes" id="UP000219636">
    <property type="component" value="Unassembled WGS sequence"/>
</dbReference>
<evidence type="ECO:0000259" key="3">
    <source>
        <dbReference type="Pfam" id="PF13519"/>
    </source>
</evidence>
<dbReference type="AlphaFoldDB" id="A0A285THF0"/>
<feature type="domain" description="VWFA" evidence="3">
    <location>
        <begin position="341"/>
        <end position="442"/>
    </location>
</feature>
<dbReference type="Pfam" id="PF01515">
    <property type="entry name" value="PTA_PTB"/>
    <property type="match status" value="1"/>
</dbReference>
<keyword evidence="1" id="KW-0175">Coiled coil</keyword>
<feature type="coiled-coil region" evidence="1">
    <location>
        <begin position="123"/>
        <end position="201"/>
    </location>
</feature>
<dbReference type="InterPro" id="IPR002035">
    <property type="entry name" value="VWF_A"/>
</dbReference>
<proteinExistence type="predicted"/>
<reference evidence="5" key="1">
    <citation type="submission" date="2017-08" db="EMBL/GenBank/DDBJ databases">
        <authorList>
            <person name="Varghese N."/>
            <person name="Submissions S."/>
        </authorList>
    </citation>
    <scope>NUCLEOTIDE SEQUENCE [LARGE SCALE GENOMIC DNA]</scope>
    <source>
        <strain evidence="5">JC22</strain>
    </source>
</reference>
<feature type="domain" description="Phosphate acetyl/butaryl transferase" evidence="2">
    <location>
        <begin position="134"/>
        <end position="265"/>
    </location>
</feature>